<gene>
    <name evidence="6" type="ORF">HMPREF0201_00487</name>
</gene>
<dbReference type="HOGENOM" id="CLU_039613_16_2_6"/>
<dbReference type="EMBL" id="ATDT01000003">
    <property type="protein sequence ID" value="EPF20752.1"/>
    <property type="molecule type" value="Genomic_DNA"/>
</dbReference>
<dbReference type="STRING" id="566551.HMPREF0201_00487"/>
<feature type="domain" description="HTH lysR-type" evidence="5">
    <location>
        <begin position="30"/>
        <end position="87"/>
    </location>
</feature>
<dbReference type="AlphaFoldDB" id="S3JKQ5"/>
<proteinExistence type="inferred from homology"/>
<dbReference type="Pfam" id="PF00126">
    <property type="entry name" value="HTH_1"/>
    <property type="match status" value="1"/>
</dbReference>
<dbReference type="InterPro" id="IPR058163">
    <property type="entry name" value="LysR-type_TF_proteobact-type"/>
</dbReference>
<dbReference type="SUPFAM" id="SSF53850">
    <property type="entry name" value="Periplasmic binding protein-like II"/>
    <property type="match status" value="1"/>
</dbReference>
<dbReference type="CDD" id="cd08422">
    <property type="entry name" value="PBP2_CrgA_like"/>
    <property type="match status" value="1"/>
</dbReference>
<evidence type="ECO:0000313" key="6">
    <source>
        <dbReference type="EMBL" id="EPF20752.1"/>
    </source>
</evidence>
<evidence type="ECO:0000256" key="3">
    <source>
        <dbReference type="ARBA" id="ARBA00023125"/>
    </source>
</evidence>
<dbReference type="Pfam" id="PF03466">
    <property type="entry name" value="LysR_substrate"/>
    <property type="match status" value="1"/>
</dbReference>
<keyword evidence="3" id="KW-0238">DNA-binding</keyword>
<dbReference type="PATRIC" id="fig|566551.4.peg.451"/>
<protein>
    <submittedName>
        <fullName evidence="6">LysR substrate binding domain protein</fullName>
    </submittedName>
</protein>
<evidence type="ECO:0000256" key="2">
    <source>
        <dbReference type="ARBA" id="ARBA00023015"/>
    </source>
</evidence>
<evidence type="ECO:0000259" key="5">
    <source>
        <dbReference type="PROSITE" id="PS50931"/>
    </source>
</evidence>
<dbReference type="GO" id="GO:0003700">
    <property type="term" value="F:DNA-binding transcription factor activity"/>
    <property type="evidence" value="ECO:0007669"/>
    <property type="project" value="InterPro"/>
</dbReference>
<dbReference type="GO" id="GO:0006351">
    <property type="term" value="P:DNA-templated transcription"/>
    <property type="evidence" value="ECO:0007669"/>
    <property type="project" value="TreeGrafter"/>
</dbReference>
<sequence>MSEEYIAFINADNLLAEQCTFAWYAQMNLTLLPDLATFVVIVEQGSFSAAARVTGATPSAISRSVSRLEREMGCKLLHRTTRKLALSDTGKTVHQHALEMLDAARQAMDKGRSLQTVVQGRLTLSVPKAVGHFVIHPLIPEFLARYPQVDVSLRLEDRYMDLIDDGVDLALRITGTPSPGLYGKPLMPIAHIICATPEYLRLHGTPETPAELRQHSCISLGETPADSRWKFHRPGKTETVQTHGRYAANHTGVRLDAVKRNLGIGSLPLFTARDALAHGEIVQVLPEWEFISAYTGELWLLWTRNQHMPGPMRAMIDYLSEELAARAADTAVNLV</sequence>
<keyword evidence="4" id="KW-0804">Transcription</keyword>
<comment type="similarity">
    <text evidence="1">Belongs to the LysR transcriptional regulatory family.</text>
</comment>
<dbReference type="FunFam" id="1.10.10.10:FF:000001">
    <property type="entry name" value="LysR family transcriptional regulator"/>
    <property type="match status" value="1"/>
</dbReference>
<accession>S3JKQ5</accession>
<reference evidence="6 7" key="1">
    <citation type="submission" date="2013-04" db="EMBL/GenBank/DDBJ databases">
        <authorList>
            <person name="Weinstock G."/>
            <person name="Sodergren E."/>
            <person name="Lobos E.A."/>
            <person name="Fulton L."/>
            <person name="Fulton R."/>
            <person name="Courtney L."/>
            <person name="Fronick C."/>
            <person name="O'Laughlin M."/>
            <person name="Godfrey J."/>
            <person name="Wilson R.M."/>
            <person name="Miner T."/>
            <person name="Farmer C."/>
            <person name="Delehaunty K."/>
            <person name="Cordes M."/>
            <person name="Minx P."/>
            <person name="Tomlinson C."/>
            <person name="Chen J."/>
            <person name="Wollam A."/>
            <person name="Pepin K.H."/>
            <person name="Palsikar V.B."/>
            <person name="Zhang X."/>
            <person name="Suruliraj S."/>
            <person name="Perna N.T."/>
            <person name="Plunkett G."/>
            <person name="Warren W."/>
            <person name="Mitreva M."/>
            <person name="Mardis E.R."/>
            <person name="Wilson R.K."/>
        </authorList>
    </citation>
    <scope>NUCLEOTIDE SEQUENCE [LARGE SCALE GENOMIC DNA]</scope>
    <source>
        <strain evidence="6 7">DSM 4568</strain>
    </source>
</reference>
<dbReference type="Gene3D" id="1.10.10.10">
    <property type="entry name" value="Winged helix-like DNA-binding domain superfamily/Winged helix DNA-binding domain"/>
    <property type="match status" value="1"/>
</dbReference>
<comment type="caution">
    <text evidence="6">The sequence shown here is derived from an EMBL/GenBank/DDBJ whole genome shotgun (WGS) entry which is preliminary data.</text>
</comment>
<evidence type="ECO:0000256" key="1">
    <source>
        <dbReference type="ARBA" id="ARBA00009437"/>
    </source>
</evidence>
<dbReference type="Gene3D" id="3.40.190.290">
    <property type="match status" value="1"/>
</dbReference>
<name>S3JKQ5_9ENTR</name>
<dbReference type="InterPro" id="IPR036388">
    <property type="entry name" value="WH-like_DNA-bd_sf"/>
</dbReference>
<dbReference type="Proteomes" id="UP000014585">
    <property type="component" value="Unassembled WGS sequence"/>
</dbReference>
<dbReference type="InterPro" id="IPR005119">
    <property type="entry name" value="LysR_subst-bd"/>
</dbReference>
<organism evidence="6 7">
    <name type="scientific">Cedecea davisae DSM 4568</name>
    <dbReference type="NCBI Taxonomy" id="566551"/>
    <lineage>
        <taxon>Bacteria</taxon>
        <taxon>Pseudomonadati</taxon>
        <taxon>Pseudomonadota</taxon>
        <taxon>Gammaproteobacteria</taxon>
        <taxon>Enterobacterales</taxon>
        <taxon>Enterobacteriaceae</taxon>
        <taxon>Cedecea</taxon>
    </lineage>
</organism>
<dbReference type="InterPro" id="IPR036390">
    <property type="entry name" value="WH_DNA-bd_sf"/>
</dbReference>
<dbReference type="PROSITE" id="PS50931">
    <property type="entry name" value="HTH_LYSR"/>
    <property type="match status" value="1"/>
</dbReference>
<dbReference type="PANTHER" id="PTHR30537:SF5">
    <property type="entry name" value="HTH-TYPE TRANSCRIPTIONAL ACTIVATOR TTDR-RELATED"/>
    <property type="match status" value="1"/>
</dbReference>
<dbReference type="SUPFAM" id="SSF46785">
    <property type="entry name" value="Winged helix' DNA-binding domain"/>
    <property type="match status" value="1"/>
</dbReference>
<dbReference type="InterPro" id="IPR000847">
    <property type="entry name" value="LysR_HTH_N"/>
</dbReference>
<dbReference type="GO" id="GO:0043565">
    <property type="term" value="F:sequence-specific DNA binding"/>
    <property type="evidence" value="ECO:0007669"/>
    <property type="project" value="TreeGrafter"/>
</dbReference>
<dbReference type="PANTHER" id="PTHR30537">
    <property type="entry name" value="HTH-TYPE TRANSCRIPTIONAL REGULATOR"/>
    <property type="match status" value="1"/>
</dbReference>
<evidence type="ECO:0000256" key="4">
    <source>
        <dbReference type="ARBA" id="ARBA00023163"/>
    </source>
</evidence>
<keyword evidence="2" id="KW-0805">Transcription regulation</keyword>
<evidence type="ECO:0000313" key="7">
    <source>
        <dbReference type="Proteomes" id="UP000014585"/>
    </source>
</evidence>